<evidence type="ECO:0000313" key="6">
    <source>
        <dbReference type="EMBL" id="EKO40695.1"/>
    </source>
</evidence>
<dbReference type="Gene3D" id="1.20.1280.290">
    <property type="match status" value="1"/>
</dbReference>
<proteinExistence type="predicted"/>
<name>K6GUZ9_9BACT</name>
<accession>K6GUZ9</accession>
<feature type="transmembrane region" description="Helical" evidence="5">
    <location>
        <begin position="7"/>
        <end position="25"/>
    </location>
</feature>
<keyword evidence="2 5" id="KW-0812">Transmembrane</keyword>
<keyword evidence="3 5" id="KW-1133">Transmembrane helix</keyword>
<evidence type="ECO:0000313" key="7">
    <source>
        <dbReference type="Proteomes" id="UP000006272"/>
    </source>
</evidence>
<dbReference type="PATRIC" id="fig|1206767.3.peg.536"/>
<dbReference type="NCBIfam" id="NF037968">
    <property type="entry name" value="SemiSWEET_2"/>
    <property type="match status" value="1"/>
</dbReference>
<evidence type="ECO:0000256" key="5">
    <source>
        <dbReference type="SAM" id="Phobius"/>
    </source>
</evidence>
<dbReference type="Proteomes" id="UP000006272">
    <property type="component" value="Unassembled WGS sequence"/>
</dbReference>
<evidence type="ECO:0000256" key="3">
    <source>
        <dbReference type="ARBA" id="ARBA00022989"/>
    </source>
</evidence>
<dbReference type="EMBL" id="ALAO01000053">
    <property type="protein sequence ID" value="EKO40695.1"/>
    <property type="molecule type" value="Genomic_DNA"/>
</dbReference>
<gene>
    <name evidence="6" type="ORF">B193_0565</name>
</gene>
<comment type="subcellular location">
    <subcellularLocation>
        <location evidence="1">Membrane</location>
        <topology evidence="1">Multi-pass membrane protein</topology>
    </subcellularLocation>
</comment>
<evidence type="ECO:0008006" key="8">
    <source>
        <dbReference type="Google" id="ProtNLM"/>
    </source>
</evidence>
<dbReference type="Pfam" id="PF04193">
    <property type="entry name" value="PQ-loop"/>
    <property type="match status" value="1"/>
</dbReference>
<dbReference type="GO" id="GO:0051119">
    <property type="term" value="F:sugar transmembrane transporter activity"/>
    <property type="evidence" value="ECO:0007669"/>
    <property type="project" value="InterPro"/>
</dbReference>
<protein>
    <recommendedName>
        <fullName evidence="8">MtN3 and saliva related transmembrane protein</fullName>
    </recommendedName>
</protein>
<feature type="transmembrane region" description="Helical" evidence="5">
    <location>
        <begin position="60"/>
        <end position="82"/>
    </location>
</feature>
<dbReference type="GO" id="GO:0016020">
    <property type="term" value="C:membrane"/>
    <property type="evidence" value="ECO:0007669"/>
    <property type="project" value="UniProtKB-SubCell"/>
</dbReference>
<dbReference type="AlphaFoldDB" id="K6GUZ9"/>
<dbReference type="InterPro" id="IPR047662">
    <property type="entry name" value="SemiSWEET"/>
</dbReference>
<keyword evidence="4 5" id="KW-0472">Membrane</keyword>
<comment type="caution">
    <text evidence="6">The sequence shown here is derived from an EMBL/GenBank/DDBJ whole genome shotgun (WGS) entry which is preliminary data.</text>
</comment>
<feature type="transmembrane region" description="Helical" evidence="5">
    <location>
        <begin position="37"/>
        <end position="54"/>
    </location>
</feature>
<reference evidence="6 7" key="1">
    <citation type="submission" date="2012-07" db="EMBL/GenBank/DDBJ databases">
        <title>Draft genome sequence of Desulfovibrio magneticus str. Maddingley MBC34 obtained from a metagenomic sequence of a methanogenic enrichment isolated from coal-seam formation water in Victoria, Australia.</title>
        <authorList>
            <person name="Greenfield P."/>
            <person name="Hendry P."/>
            <person name="Li D."/>
            <person name="Rosewarne C.P."/>
            <person name="Tran-Dinh N."/>
            <person name="Elbourne L.D.H."/>
            <person name="Paulsen I.T."/>
            <person name="Midgley D.J."/>
        </authorList>
    </citation>
    <scope>NUCLEOTIDE SEQUENCE [LARGE SCALE GENOMIC DNA]</scope>
    <source>
        <strain evidence="7">Maddingley MBC34</strain>
    </source>
</reference>
<evidence type="ECO:0000256" key="2">
    <source>
        <dbReference type="ARBA" id="ARBA00022692"/>
    </source>
</evidence>
<organism evidence="6 7">
    <name type="scientific">Solidesulfovibrio magneticus str. Maddingley MBC34</name>
    <dbReference type="NCBI Taxonomy" id="1206767"/>
    <lineage>
        <taxon>Bacteria</taxon>
        <taxon>Pseudomonadati</taxon>
        <taxon>Thermodesulfobacteriota</taxon>
        <taxon>Desulfovibrionia</taxon>
        <taxon>Desulfovibrionales</taxon>
        <taxon>Desulfovibrionaceae</taxon>
        <taxon>Solidesulfovibrio</taxon>
    </lineage>
</organism>
<evidence type="ECO:0000256" key="4">
    <source>
        <dbReference type="ARBA" id="ARBA00023136"/>
    </source>
</evidence>
<dbReference type="InterPro" id="IPR006603">
    <property type="entry name" value="PQ-loop_rpt"/>
</dbReference>
<evidence type="ECO:0000256" key="1">
    <source>
        <dbReference type="ARBA" id="ARBA00004141"/>
    </source>
</evidence>
<sequence>MAGSFEWVGYVAGLCTTLAFAPQVVKTLRRRSTGDISTGMYVLLFTGTVLWLVHGIDIGSWPVITANAVTLGLVGAMLVMALRYK</sequence>